<keyword evidence="8" id="KW-1185">Reference proteome</keyword>
<feature type="transmembrane region" description="Helical" evidence="6">
    <location>
        <begin position="98"/>
        <end position="117"/>
    </location>
</feature>
<dbReference type="Pfam" id="PF03739">
    <property type="entry name" value="LptF_LptG"/>
    <property type="match status" value="1"/>
</dbReference>
<organism evidence="7 8">
    <name type="scientific">Propionigenium maris DSM 9537</name>
    <dbReference type="NCBI Taxonomy" id="1123000"/>
    <lineage>
        <taxon>Bacteria</taxon>
        <taxon>Fusobacteriati</taxon>
        <taxon>Fusobacteriota</taxon>
        <taxon>Fusobacteriia</taxon>
        <taxon>Fusobacteriales</taxon>
        <taxon>Fusobacteriaceae</taxon>
        <taxon>Propionigenium</taxon>
    </lineage>
</organism>
<sequence length="358" mass="40372">MKIIHKYILGEMKMPVLFGVSLFTFIFLIDIMVQMMENVLVKGVSIIDVVRILSFYLPPILSQTIPMGFFLGVMITYSKLTSTSESTAMSAMGMSLNSMMKPAVLLATAITFFVFFLQESIIPRSFKKLEEITYKIAYEKPAFQLREKMYIDEIDEYSIYVDDVNNEDGVAENLIIFKNEENSPYPTVVTAKRTSWAEASMILEDAEFYQSDEVGKEKLRGKFLSQKIPLNSFFEDIEIKVDEIEALAIGTLLKEMKDKSEEEKIPYEVEINKKLAIPLSTIMLGILGVLFSVGHHRTGKSVSFGISLGVIFIYISSLNVGMVMANKGAVSPVVGVWTSNLFLAALTLYMYIKKTRRG</sequence>
<feature type="transmembrane region" description="Helical" evidence="6">
    <location>
        <begin position="56"/>
        <end position="77"/>
    </location>
</feature>
<evidence type="ECO:0000256" key="1">
    <source>
        <dbReference type="ARBA" id="ARBA00004651"/>
    </source>
</evidence>
<evidence type="ECO:0000256" key="3">
    <source>
        <dbReference type="ARBA" id="ARBA00022692"/>
    </source>
</evidence>
<keyword evidence="5 6" id="KW-0472">Membrane</keyword>
<comment type="subcellular location">
    <subcellularLocation>
        <location evidence="1">Cell membrane</location>
        <topology evidence="1">Multi-pass membrane protein</topology>
    </subcellularLocation>
</comment>
<evidence type="ECO:0000256" key="2">
    <source>
        <dbReference type="ARBA" id="ARBA00022475"/>
    </source>
</evidence>
<feature type="transmembrane region" description="Helical" evidence="6">
    <location>
        <begin position="330"/>
        <end position="352"/>
    </location>
</feature>
<proteinExistence type="predicted"/>
<dbReference type="InterPro" id="IPR005495">
    <property type="entry name" value="LptG/LptF_permease"/>
</dbReference>
<comment type="caution">
    <text evidence="7">The sequence shown here is derived from an EMBL/GenBank/DDBJ whole genome shotgun (WGS) entry which is preliminary data.</text>
</comment>
<accession>A0A9W6GI07</accession>
<dbReference type="RefSeq" id="WP_281834139.1">
    <property type="nucleotide sequence ID" value="NZ_BSDY01000004.1"/>
</dbReference>
<dbReference type="Proteomes" id="UP001144471">
    <property type="component" value="Unassembled WGS sequence"/>
</dbReference>
<feature type="transmembrane region" description="Helical" evidence="6">
    <location>
        <begin position="275"/>
        <end position="293"/>
    </location>
</feature>
<evidence type="ECO:0000256" key="5">
    <source>
        <dbReference type="ARBA" id="ARBA00023136"/>
    </source>
</evidence>
<dbReference type="EMBL" id="BSDY01000004">
    <property type="protein sequence ID" value="GLI55569.1"/>
    <property type="molecule type" value="Genomic_DNA"/>
</dbReference>
<gene>
    <name evidence="7" type="ORF">PM10SUCC1_10830</name>
</gene>
<reference evidence="7" key="1">
    <citation type="submission" date="2022-12" db="EMBL/GenBank/DDBJ databases">
        <title>Reference genome sequencing for broad-spectrum identification of bacterial and archaeal isolates by mass spectrometry.</title>
        <authorList>
            <person name="Sekiguchi Y."/>
            <person name="Tourlousse D.M."/>
        </authorList>
    </citation>
    <scope>NUCLEOTIDE SEQUENCE</scope>
    <source>
        <strain evidence="7">10succ1</strain>
    </source>
</reference>
<dbReference type="PANTHER" id="PTHR33529">
    <property type="entry name" value="SLR0882 PROTEIN-RELATED"/>
    <property type="match status" value="1"/>
</dbReference>
<dbReference type="PANTHER" id="PTHR33529:SF6">
    <property type="entry name" value="YJGP_YJGQ FAMILY PERMEASE"/>
    <property type="match status" value="1"/>
</dbReference>
<dbReference type="GO" id="GO:0015920">
    <property type="term" value="P:lipopolysaccharide transport"/>
    <property type="evidence" value="ECO:0007669"/>
    <property type="project" value="TreeGrafter"/>
</dbReference>
<evidence type="ECO:0000256" key="4">
    <source>
        <dbReference type="ARBA" id="ARBA00022989"/>
    </source>
</evidence>
<feature type="transmembrane region" description="Helical" evidence="6">
    <location>
        <begin position="16"/>
        <end position="36"/>
    </location>
</feature>
<keyword evidence="2" id="KW-1003">Cell membrane</keyword>
<name>A0A9W6GI07_9FUSO</name>
<feature type="transmembrane region" description="Helical" evidence="6">
    <location>
        <begin position="305"/>
        <end position="324"/>
    </location>
</feature>
<dbReference type="AlphaFoldDB" id="A0A9W6GI07"/>
<keyword evidence="3 6" id="KW-0812">Transmembrane</keyword>
<evidence type="ECO:0000313" key="8">
    <source>
        <dbReference type="Proteomes" id="UP001144471"/>
    </source>
</evidence>
<keyword evidence="4 6" id="KW-1133">Transmembrane helix</keyword>
<dbReference type="GO" id="GO:0043190">
    <property type="term" value="C:ATP-binding cassette (ABC) transporter complex"/>
    <property type="evidence" value="ECO:0007669"/>
    <property type="project" value="TreeGrafter"/>
</dbReference>
<evidence type="ECO:0000256" key="6">
    <source>
        <dbReference type="SAM" id="Phobius"/>
    </source>
</evidence>
<evidence type="ECO:0000313" key="7">
    <source>
        <dbReference type="EMBL" id="GLI55569.1"/>
    </source>
</evidence>
<protein>
    <submittedName>
        <fullName evidence="7">Permease</fullName>
    </submittedName>
</protein>